<comment type="caution">
    <text evidence="13">The sequence shown here is derived from an EMBL/GenBank/DDBJ whole genome shotgun (WGS) entry which is preliminary data.</text>
</comment>
<keyword evidence="6 8" id="KW-0670">Pyruvate</keyword>
<evidence type="ECO:0000256" key="1">
    <source>
        <dbReference type="ARBA" id="ARBA00001964"/>
    </source>
</evidence>
<reference evidence="13" key="1">
    <citation type="submission" date="2020-07" db="EMBL/GenBank/DDBJ databases">
        <title>Huge and variable diversity of episymbiotic CPR bacteria and DPANN archaea in groundwater ecosystems.</title>
        <authorList>
            <person name="He C.Y."/>
            <person name="Keren R."/>
            <person name="Whittaker M."/>
            <person name="Farag I.F."/>
            <person name="Doudna J."/>
            <person name="Cate J.H.D."/>
            <person name="Banfield J.F."/>
        </authorList>
    </citation>
    <scope>NUCLEOTIDE SEQUENCE</scope>
    <source>
        <strain evidence="13">NC_groundwater_1813_Pr3_B-0.1um_71_17</strain>
    </source>
</reference>
<dbReference type="CDD" id="cd02017">
    <property type="entry name" value="TPP_E1_EcPDC_like"/>
    <property type="match status" value="1"/>
</dbReference>
<evidence type="ECO:0000313" key="14">
    <source>
        <dbReference type="Proteomes" id="UP000696931"/>
    </source>
</evidence>
<evidence type="ECO:0000259" key="10">
    <source>
        <dbReference type="Pfam" id="PF00456"/>
    </source>
</evidence>
<dbReference type="GO" id="GO:0046872">
    <property type="term" value="F:metal ion binding"/>
    <property type="evidence" value="ECO:0007669"/>
    <property type="project" value="UniProtKB-KW"/>
</dbReference>
<dbReference type="InterPro" id="IPR035807">
    <property type="entry name" value="PDC_E1_N"/>
</dbReference>
<dbReference type="InterPro" id="IPR009014">
    <property type="entry name" value="Transketo_C/PFOR_II"/>
</dbReference>
<name>A0A933WCB7_UNCEI</name>
<dbReference type="SUPFAM" id="SSF52922">
    <property type="entry name" value="TK C-terminal domain-like"/>
    <property type="match status" value="1"/>
</dbReference>
<keyword evidence="9" id="KW-0460">Magnesium</keyword>
<feature type="domain" description="Transketolase N-terminal" evidence="10">
    <location>
        <begin position="154"/>
        <end position="311"/>
    </location>
</feature>
<proteinExistence type="predicted"/>
<dbReference type="InterPro" id="IPR051157">
    <property type="entry name" value="PDH/Transketolase"/>
</dbReference>
<feature type="binding site" evidence="9">
    <location>
        <position position="279"/>
    </location>
    <ligand>
        <name>Mg(2+)</name>
        <dbReference type="ChEBI" id="CHEBI:18420"/>
    </ligand>
</feature>
<comment type="cofactor">
    <cofactor evidence="9">
        <name>Mg(2+)</name>
        <dbReference type="ChEBI" id="CHEBI:18420"/>
    </cofactor>
</comment>
<evidence type="ECO:0000259" key="12">
    <source>
        <dbReference type="Pfam" id="PF22613"/>
    </source>
</evidence>
<dbReference type="Pfam" id="PF17831">
    <property type="entry name" value="PDH_E1_M"/>
    <property type="match status" value="1"/>
</dbReference>
<dbReference type="AlphaFoldDB" id="A0A933WCB7"/>
<dbReference type="InterPro" id="IPR004660">
    <property type="entry name" value="PDH_E1"/>
</dbReference>
<comment type="catalytic activity">
    <reaction evidence="7 8">
        <text>N(6)-[(R)-lipoyl]-L-lysyl-[protein] + pyruvate + H(+) = N(6)-[(R)-S(8)-acetyldihydrolipoyl]-L-lysyl-[protein] + CO2</text>
        <dbReference type="Rhea" id="RHEA:19189"/>
        <dbReference type="Rhea" id="RHEA-COMP:10474"/>
        <dbReference type="Rhea" id="RHEA-COMP:10478"/>
        <dbReference type="ChEBI" id="CHEBI:15361"/>
        <dbReference type="ChEBI" id="CHEBI:15378"/>
        <dbReference type="ChEBI" id="CHEBI:16526"/>
        <dbReference type="ChEBI" id="CHEBI:83099"/>
        <dbReference type="ChEBI" id="CHEBI:83111"/>
        <dbReference type="EC" id="1.2.4.1"/>
    </reaction>
</comment>
<dbReference type="InterPro" id="IPR005474">
    <property type="entry name" value="Transketolase_N"/>
</dbReference>
<dbReference type="Pfam" id="PF22613">
    <property type="entry name" value="Transketolase_C_1"/>
    <property type="match status" value="1"/>
</dbReference>
<comment type="function">
    <text evidence="8">Component of the pyruvate dehydrogenase (PDH) complex, that catalyzes the overall conversion of pyruvate to acetyl-CoA and CO(2).</text>
</comment>
<evidence type="ECO:0000313" key="13">
    <source>
        <dbReference type="EMBL" id="MBI5171119.1"/>
    </source>
</evidence>
<dbReference type="GO" id="GO:0004739">
    <property type="term" value="F:pyruvate dehydrogenase (acetyl-transferring) activity"/>
    <property type="evidence" value="ECO:0007669"/>
    <property type="project" value="UniProtKB-EC"/>
</dbReference>
<evidence type="ECO:0000256" key="6">
    <source>
        <dbReference type="ARBA" id="ARBA00023317"/>
    </source>
</evidence>
<dbReference type="InterPro" id="IPR041621">
    <property type="entry name" value="PDH_E1_M"/>
</dbReference>
<feature type="binding site" evidence="9">
    <location>
        <position position="277"/>
    </location>
    <ligand>
        <name>Mg(2+)</name>
        <dbReference type="ChEBI" id="CHEBI:18420"/>
    </ligand>
</feature>
<keyword evidence="9" id="KW-0479">Metal-binding</keyword>
<feature type="binding site" evidence="9">
    <location>
        <position position="247"/>
    </location>
    <ligand>
        <name>Mg(2+)</name>
        <dbReference type="ChEBI" id="CHEBI:18420"/>
    </ligand>
</feature>
<evidence type="ECO:0000256" key="2">
    <source>
        <dbReference type="ARBA" id="ARBA00012281"/>
    </source>
</evidence>
<evidence type="ECO:0000256" key="9">
    <source>
        <dbReference type="PIRSR" id="PIRSR000156-1"/>
    </source>
</evidence>
<dbReference type="SUPFAM" id="SSF52518">
    <property type="entry name" value="Thiamin diphosphate-binding fold (THDP-binding)"/>
    <property type="match status" value="2"/>
</dbReference>
<organism evidence="13 14">
    <name type="scientific">Eiseniibacteriota bacterium</name>
    <dbReference type="NCBI Taxonomy" id="2212470"/>
    <lineage>
        <taxon>Bacteria</taxon>
        <taxon>Candidatus Eiseniibacteriota</taxon>
    </lineage>
</organism>
<protein>
    <recommendedName>
        <fullName evidence="3 8">Pyruvate dehydrogenase E1 component</fullName>
        <ecNumber evidence="2 8">1.2.4.1</ecNumber>
    </recommendedName>
</protein>
<evidence type="ECO:0000256" key="4">
    <source>
        <dbReference type="ARBA" id="ARBA00023002"/>
    </source>
</evidence>
<dbReference type="EC" id="1.2.4.1" evidence="2 8"/>
<evidence type="ECO:0000256" key="3">
    <source>
        <dbReference type="ARBA" id="ARBA00017172"/>
    </source>
</evidence>
<evidence type="ECO:0000256" key="5">
    <source>
        <dbReference type="ARBA" id="ARBA00023052"/>
    </source>
</evidence>
<dbReference type="Gene3D" id="3.40.50.920">
    <property type="match status" value="1"/>
</dbReference>
<comment type="cofactor">
    <cofactor evidence="1 8">
        <name>thiamine diphosphate</name>
        <dbReference type="ChEBI" id="CHEBI:58937"/>
    </cofactor>
</comment>
<feature type="domain" description="Pyruvate dehydrogenase E1 component middle" evidence="11">
    <location>
        <begin position="493"/>
        <end position="716"/>
    </location>
</feature>
<evidence type="ECO:0000256" key="8">
    <source>
        <dbReference type="PIRNR" id="PIRNR000156"/>
    </source>
</evidence>
<keyword evidence="4 8" id="KW-0560">Oxidoreductase</keyword>
<dbReference type="Pfam" id="PF00456">
    <property type="entry name" value="Transketolase_N"/>
    <property type="match status" value="1"/>
</dbReference>
<accession>A0A933WCB7</accession>
<evidence type="ECO:0000259" key="11">
    <source>
        <dbReference type="Pfam" id="PF17831"/>
    </source>
</evidence>
<dbReference type="NCBIfam" id="TIGR00759">
    <property type="entry name" value="aceE"/>
    <property type="match status" value="1"/>
</dbReference>
<keyword evidence="5 8" id="KW-0786">Thiamine pyrophosphate</keyword>
<dbReference type="EMBL" id="JACRIW010000119">
    <property type="protein sequence ID" value="MBI5171119.1"/>
    <property type="molecule type" value="Genomic_DNA"/>
</dbReference>
<dbReference type="Proteomes" id="UP000696931">
    <property type="component" value="Unassembled WGS sequence"/>
</dbReference>
<dbReference type="FunFam" id="3.40.50.970:FF:000011">
    <property type="entry name" value="Pyruvate dehydrogenase E1 component"/>
    <property type="match status" value="1"/>
</dbReference>
<gene>
    <name evidence="13" type="primary">aceE</name>
    <name evidence="13" type="ORF">HZA61_16655</name>
</gene>
<dbReference type="PANTHER" id="PTHR43825:SF3">
    <property type="entry name" value="PYRUVATE DEHYDROGENASE E1 COMPONENT"/>
    <property type="match status" value="1"/>
</dbReference>
<dbReference type="InterPro" id="IPR055152">
    <property type="entry name" value="Transketolase-like_C_2"/>
</dbReference>
<dbReference type="PIRSF" id="PIRSF000156">
    <property type="entry name" value="Pyruvate_dh_E1"/>
    <property type="match status" value="1"/>
</dbReference>
<dbReference type="PANTHER" id="PTHR43825">
    <property type="entry name" value="PYRUVATE DEHYDROGENASE E1 COMPONENT"/>
    <property type="match status" value="1"/>
</dbReference>
<feature type="domain" description="Transketolase-like C-terminal" evidence="12">
    <location>
        <begin position="729"/>
        <end position="862"/>
    </location>
</feature>
<dbReference type="Gene3D" id="3.40.50.970">
    <property type="match status" value="2"/>
</dbReference>
<sequence length="904" mass="100928">MSEDRRESERFILNMLSGFKRQLPDSDAGETQEWLDALEDIVRVHGKERADFLLRRLLKRARQLQVGLPGLVQSRYINTISSEQEPPFPGDERLEKRIRRIIRWNAAAMVVGGNKRFEGLGGHLSTYASAASLYEVGFNHFFRGKDDGSSGDQVFFQGHAAPGIYSRAFLEGRIREDKMNHFRREAGGVGLPSYPHPRLLPDFWEFPTVSMGLGPLNAIYQARYNRYLNSRGLADTTNSHVWAYLGDGETDEPEATGALTLAAREGLDNLTFVINCNLQRLDGPVRGNGKIIQELEAVFTGAGWNVIKVVLAREWDELLAKDVEGVLVDRLNDTVDGDWQKYVTESGAYVREHFFGADPRLAKMVEHLSDDQIKHLRRGGHDYKKIYAAYAAALATKGRPTVILAKTVKGWTLGPGAEARNMTHQKKKLDLDELRRFRDLLELPISDKKLADAPLYHPGADSEEVKYLLERRNALGGCMPKRLVRAKALPPAEPKAFSEFDNGTPEGQAVSTTMVFGKLLRNLLRDPNYGKRVAPISPDEARTFGMEVLVREIGIYQPFGQKYDPVDSKLVLSYTEKKDGQLLEEGITEAGSMASFMAAGTSYSTHGATTIPFYIFYSMFGFQRTMDSIWAFGDARGRGFMLGATAGRTTLNGEGLQHEDGHSHLLASAVPNCMAYDPTYAYELAVIIQDGLRRMYVNGEDIFYYLSLYNQDYQQPKKPEGVDAGILAGLYAYKKAGKGKLKAQLFGSGPMMLHALRAQEILAEKYDVAADVWSATSYVQLRNEALSCERWNRLHPTETPRVPYVTRVLKGAEGPVVASSDWMKSVNDMPARWIPNRFVALGTDGYGRSDTRDALRRHFEVDAEHIVVATLHALSQEGKVKPEVVAKAIAEFGINPDAVEPREA</sequence>
<dbReference type="InterPro" id="IPR029061">
    <property type="entry name" value="THDP-binding"/>
</dbReference>
<evidence type="ECO:0000256" key="7">
    <source>
        <dbReference type="ARBA" id="ARBA00051231"/>
    </source>
</evidence>